<evidence type="ECO:0000313" key="2">
    <source>
        <dbReference type="EMBL" id="CUO29523.1"/>
    </source>
</evidence>
<dbReference type="EMBL" id="CYZV01000019">
    <property type="protein sequence ID" value="CUO29523.1"/>
    <property type="molecule type" value="Genomic_DNA"/>
</dbReference>
<sequence>MCTHKSKKISEVINKSDEDLNLHEIKAKTGAGNGLSSTNTTPSEMIDNNNPTHKSHKINEVFNEHGSDLNLHEIKAKTGAGSGHKYTTIPSNDNVSKVQHKSHNIYDVVTKIEGKANIHKIKAQTGAGNGYKDHSKSAVNNSNNTTSNESMTHKSHRIHALFHNSDRKFNLHEIKARTGAGSGYKH</sequence>
<reference evidence="2 3" key="1">
    <citation type="submission" date="2015-09" db="EMBL/GenBank/DDBJ databases">
        <authorList>
            <consortium name="Pathogen Informatics"/>
        </authorList>
    </citation>
    <scope>NUCLEOTIDE SEQUENCE [LARGE SCALE GENOMIC DNA]</scope>
    <source>
        <strain evidence="2 3">2789STDY5834855</strain>
    </source>
</reference>
<evidence type="ECO:0000256" key="1">
    <source>
        <dbReference type="SAM" id="MobiDB-lite"/>
    </source>
</evidence>
<proteinExistence type="predicted"/>
<protein>
    <submittedName>
        <fullName evidence="2">BFD-like [2Fe-2S] binding domain</fullName>
    </submittedName>
</protein>
<name>A0A174DVM7_9CLOT</name>
<feature type="region of interest" description="Disordered" evidence="1">
    <location>
        <begin position="29"/>
        <end position="52"/>
    </location>
</feature>
<organism evidence="2 3">
    <name type="scientific">Clostridium disporicum</name>
    <dbReference type="NCBI Taxonomy" id="84024"/>
    <lineage>
        <taxon>Bacteria</taxon>
        <taxon>Bacillati</taxon>
        <taxon>Bacillota</taxon>
        <taxon>Clostridia</taxon>
        <taxon>Eubacteriales</taxon>
        <taxon>Clostridiaceae</taxon>
        <taxon>Clostridium</taxon>
    </lineage>
</organism>
<feature type="region of interest" description="Disordered" evidence="1">
    <location>
        <begin position="126"/>
        <end position="153"/>
    </location>
</feature>
<accession>A0A174DVM7</accession>
<dbReference type="RefSeq" id="WP_055276611.1">
    <property type="nucleotide sequence ID" value="NZ_CYZV01000019.1"/>
</dbReference>
<dbReference type="OrthoDB" id="1935671at2"/>
<evidence type="ECO:0000313" key="3">
    <source>
        <dbReference type="Proteomes" id="UP000095558"/>
    </source>
</evidence>
<dbReference type="AlphaFoldDB" id="A0A174DVM7"/>
<feature type="compositionally biased region" description="Polar residues" evidence="1">
    <location>
        <begin position="34"/>
        <end position="52"/>
    </location>
</feature>
<gene>
    <name evidence="2" type="ORF">ERS852470_01933</name>
</gene>
<dbReference type="Proteomes" id="UP000095558">
    <property type="component" value="Unassembled WGS sequence"/>
</dbReference>